<evidence type="ECO:0000256" key="2">
    <source>
        <dbReference type="SAM" id="Phobius"/>
    </source>
</evidence>
<accession>A0AAU9DAN9</accession>
<dbReference type="AlphaFoldDB" id="A0AAU9DAN9"/>
<organism evidence="4 5">
    <name type="scientific">Fulvitalea axinellae</name>
    <dbReference type="NCBI Taxonomy" id="1182444"/>
    <lineage>
        <taxon>Bacteria</taxon>
        <taxon>Pseudomonadati</taxon>
        <taxon>Bacteroidota</taxon>
        <taxon>Cytophagia</taxon>
        <taxon>Cytophagales</taxon>
        <taxon>Persicobacteraceae</taxon>
        <taxon>Fulvitalea</taxon>
    </lineage>
</organism>
<dbReference type="Pfam" id="PF08448">
    <property type="entry name" value="PAS_4"/>
    <property type="match status" value="1"/>
</dbReference>
<dbReference type="KEGG" id="fax:FUAX_40460"/>
<dbReference type="PROSITE" id="PS50112">
    <property type="entry name" value="PAS"/>
    <property type="match status" value="1"/>
</dbReference>
<proteinExistence type="predicted"/>
<evidence type="ECO:0000313" key="4">
    <source>
        <dbReference type="EMBL" id="BDD11614.1"/>
    </source>
</evidence>
<protein>
    <recommendedName>
        <fullName evidence="3">PAS domain-containing protein</fullName>
    </recommendedName>
</protein>
<sequence length="643" mass="72773">MKTNEIGIRFNGLGVSSIKKRALGALGVFGAILLSLVAFRIYSGQRVAELEQDLAKQQALMMGYEALDNKIEEAYASCFWALSGLESKVSREIDFGGIPKGILEEMEIVVQSFEKSRAEFFEISDTGGAVVKSLRRLRLSRNELESKVRDAVASARNIRTEQLGQIEKYRNRSEIVFYGCVLLIIVASVYYIYIIVQGIRRTIAAVARDVDSLAKGRLDRDIRNIQLKEFLPLTEACLKLKDYLERVTGFAAEIGKGNMSAEFQPDSDEDVMGGALVDMAGKLRISADQDKVREWQNIGYSKLSDTVKRVREDEAFYDLALRELISYLGINQGAFYVVKKDPEENVVLDLVSSYAFGRKKYRRQTLTPGEGLVGQAYLEADVIYMTEIPDDYVRITSGLGDAPPRNIAIIPLIFDDKVTGVLELASFTVFKEHHLVFLKRVAEMLASELATRVVNIETKRLLSESVEKENMLRAQEEELRQNVEELQSTHEALERMKREEDAKNEEMLQKTERQSRMIRNLLNEVEEKVYLKDHSGTMYLVNQAVADDYGVSIEKLIGTDDFAYYDYEVAKGYWDSEKAIIKAGKPVDSVEEVTLNGRTKTWKIRKMPFLIEETGKVGLLGIQLDITDRVEAIKRAEALENKQ</sequence>
<evidence type="ECO:0000259" key="3">
    <source>
        <dbReference type="PROSITE" id="PS50112"/>
    </source>
</evidence>
<dbReference type="SUPFAM" id="SSF55781">
    <property type="entry name" value="GAF domain-like"/>
    <property type="match status" value="1"/>
</dbReference>
<dbReference type="InterPro" id="IPR029016">
    <property type="entry name" value="GAF-like_dom_sf"/>
</dbReference>
<dbReference type="SUPFAM" id="SSF55785">
    <property type="entry name" value="PYP-like sensor domain (PAS domain)"/>
    <property type="match status" value="1"/>
</dbReference>
<evidence type="ECO:0000313" key="5">
    <source>
        <dbReference type="Proteomes" id="UP001348817"/>
    </source>
</evidence>
<dbReference type="InterPro" id="IPR000014">
    <property type="entry name" value="PAS"/>
</dbReference>
<dbReference type="EMBL" id="AP025315">
    <property type="protein sequence ID" value="BDD11614.1"/>
    <property type="molecule type" value="Genomic_DNA"/>
</dbReference>
<feature type="transmembrane region" description="Helical" evidence="2">
    <location>
        <begin position="175"/>
        <end position="193"/>
    </location>
</feature>
<keyword evidence="2" id="KW-0812">Transmembrane</keyword>
<gene>
    <name evidence="4" type="ORF">FUAX_40460</name>
</gene>
<keyword evidence="1" id="KW-0175">Coiled coil</keyword>
<dbReference type="InterPro" id="IPR035965">
    <property type="entry name" value="PAS-like_dom_sf"/>
</dbReference>
<feature type="coiled-coil region" evidence="1">
    <location>
        <begin position="469"/>
        <end position="528"/>
    </location>
</feature>
<feature type="coiled-coil region" evidence="1">
    <location>
        <begin position="134"/>
        <end position="161"/>
    </location>
</feature>
<feature type="transmembrane region" description="Helical" evidence="2">
    <location>
        <begin position="22"/>
        <end position="42"/>
    </location>
</feature>
<dbReference type="InterPro" id="IPR013656">
    <property type="entry name" value="PAS_4"/>
</dbReference>
<name>A0AAU9DAN9_9BACT</name>
<keyword evidence="4" id="KW-0614">Plasmid</keyword>
<dbReference type="Pfam" id="PF13185">
    <property type="entry name" value="GAF_2"/>
    <property type="match status" value="1"/>
</dbReference>
<keyword evidence="5" id="KW-1185">Reference proteome</keyword>
<dbReference type="SMART" id="SM00065">
    <property type="entry name" value="GAF"/>
    <property type="match status" value="1"/>
</dbReference>
<evidence type="ECO:0000256" key="1">
    <source>
        <dbReference type="SAM" id="Coils"/>
    </source>
</evidence>
<keyword evidence="2" id="KW-0472">Membrane</keyword>
<keyword evidence="2" id="KW-1133">Transmembrane helix</keyword>
<reference evidence="4 5" key="1">
    <citation type="submission" date="2021-12" db="EMBL/GenBank/DDBJ databases">
        <title>Genome sequencing of bacteria with rrn-lacking chromosome and rrn-plasmid.</title>
        <authorList>
            <person name="Anda M."/>
            <person name="Iwasaki W."/>
        </authorList>
    </citation>
    <scope>NUCLEOTIDE SEQUENCE [LARGE SCALE GENOMIC DNA]</scope>
    <source>
        <strain evidence="4 5">DSM 100852</strain>
        <plasmid evidence="4 5">pFA1</plasmid>
    </source>
</reference>
<geneLocation type="plasmid" evidence="4 5">
    <name>pFA1</name>
</geneLocation>
<dbReference type="InterPro" id="IPR003018">
    <property type="entry name" value="GAF"/>
</dbReference>
<dbReference type="Gene3D" id="3.30.450.20">
    <property type="entry name" value="PAS domain"/>
    <property type="match status" value="1"/>
</dbReference>
<dbReference type="Gene3D" id="3.30.450.40">
    <property type="match status" value="1"/>
</dbReference>
<dbReference type="Proteomes" id="UP001348817">
    <property type="component" value="Plasmid pFA1"/>
</dbReference>
<feature type="domain" description="PAS" evidence="3">
    <location>
        <begin position="514"/>
        <end position="558"/>
    </location>
</feature>
<dbReference type="RefSeq" id="WP_338394745.1">
    <property type="nucleotide sequence ID" value="NZ_AP025315.1"/>
</dbReference>